<keyword evidence="6" id="KW-1185">Reference proteome</keyword>
<sequence length="187" mass="21515">MKGLIVATLLLAGTAQAQVCQWKDANGVTQFASQCPSDVEVEQRWRTRPIDYGAAPAPSLLIEQANRIKAKNAAEAAQLQQKRAIQAEDEYVKKLRRMAQGNGKGLNQTWSEVAVDAQHRRFATDELDRIERRRAGLPPKSEVEKRVERLERKVDRDRRRTIAEQHAIRSKQRQQEFDMTMDKIRQR</sequence>
<evidence type="ECO:0000259" key="4">
    <source>
        <dbReference type="Pfam" id="PF13511"/>
    </source>
</evidence>
<evidence type="ECO:0000256" key="3">
    <source>
        <dbReference type="SAM" id="SignalP"/>
    </source>
</evidence>
<dbReference type="RefSeq" id="WP_068802900.1">
    <property type="nucleotide sequence ID" value="NZ_CP014671.1"/>
</dbReference>
<gene>
    <name evidence="5" type="ORF">PG2T_03800</name>
</gene>
<dbReference type="InterPro" id="IPR025392">
    <property type="entry name" value="DUF4124"/>
</dbReference>
<name>A0A1B1YRQ9_9GAMM</name>
<evidence type="ECO:0000256" key="1">
    <source>
        <dbReference type="SAM" id="Coils"/>
    </source>
</evidence>
<accession>A0A1B1YRQ9</accession>
<evidence type="ECO:0000313" key="5">
    <source>
        <dbReference type="EMBL" id="ANX03402.1"/>
    </source>
</evidence>
<evidence type="ECO:0000313" key="6">
    <source>
        <dbReference type="Proteomes" id="UP000092952"/>
    </source>
</evidence>
<dbReference type="Proteomes" id="UP000092952">
    <property type="component" value="Chromosome"/>
</dbReference>
<organism evidence="5 6">
    <name type="scientific">Immundisolibacter cernigliae</name>
    <dbReference type="NCBI Taxonomy" id="1810504"/>
    <lineage>
        <taxon>Bacteria</taxon>
        <taxon>Pseudomonadati</taxon>
        <taxon>Pseudomonadota</taxon>
        <taxon>Gammaproteobacteria</taxon>
        <taxon>Immundisolibacterales</taxon>
        <taxon>Immundisolibacteraceae</taxon>
        <taxon>Immundisolibacter</taxon>
    </lineage>
</organism>
<protein>
    <recommendedName>
        <fullName evidence="4">DUF4124 domain-containing protein</fullName>
    </recommendedName>
</protein>
<feature type="region of interest" description="Disordered" evidence="2">
    <location>
        <begin position="157"/>
        <end position="187"/>
    </location>
</feature>
<feature type="domain" description="DUF4124" evidence="4">
    <location>
        <begin position="7"/>
        <end position="58"/>
    </location>
</feature>
<keyword evidence="1" id="KW-0175">Coiled coil</keyword>
<evidence type="ECO:0000256" key="2">
    <source>
        <dbReference type="SAM" id="MobiDB-lite"/>
    </source>
</evidence>
<feature type="chain" id="PRO_5008533010" description="DUF4124 domain-containing protein" evidence="3">
    <location>
        <begin position="18"/>
        <end position="187"/>
    </location>
</feature>
<dbReference type="InParanoid" id="A0A1B1YRQ9"/>
<dbReference type="AlphaFoldDB" id="A0A1B1YRQ9"/>
<dbReference type="OrthoDB" id="7068596at2"/>
<dbReference type="EMBL" id="CP014671">
    <property type="protein sequence ID" value="ANX03402.1"/>
    <property type="molecule type" value="Genomic_DNA"/>
</dbReference>
<feature type="signal peptide" evidence="3">
    <location>
        <begin position="1"/>
        <end position="17"/>
    </location>
</feature>
<feature type="coiled-coil region" evidence="1">
    <location>
        <begin position="62"/>
        <end position="90"/>
    </location>
</feature>
<dbReference type="Pfam" id="PF13511">
    <property type="entry name" value="DUF4124"/>
    <property type="match status" value="1"/>
</dbReference>
<keyword evidence="3" id="KW-0732">Signal</keyword>
<reference evidence="6" key="1">
    <citation type="submission" date="2016-03" db="EMBL/GenBank/DDBJ databases">
        <title>Complete genome sequence of Solimmundus cernigliae, representing a novel lineage of polycyclic aromatic hydrocarbon degraders within the Gammaproteobacteria.</title>
        <authorList>
            <person name="Singleton D.R."/>
            <person name="Dickey A.N."/>
            <person name="Scholl E.H."/>
            <person name="Wright F.A."/>
            <person name="Aitken M.D."/>
        </authorList>
    </citation>
    <scope>NUCLEOTIDE SEQUENCE [LARGE SCALE GENOMIC DNA]</scope>
    <source>
        <strain evidence="6">TR3.2</strain>
    </source>
</reference>
<dbReference type="KEGG" id="gbi:PG2T_03800"/>
<proteinExistence type="predicted"/>